<dbReference type="PRINTS" id="PR01001">
    <property type="entry name" value="FADG3PDH"/>
</dbReference>
<comment type="similarity">
    <text evidence="2">Belongs to the FAD-dependent glycerol-3-phosphate dehydrogenase family.</text>
</comment>
<evidence type="ECO:0000313" key="10">
    <source>
        <dbReference type="Proteomes" id="UP000326903"/>
    </source>
</evidence>
<proteinExistence type="inferred from homology"/>
<dbReference type="AlphaFoldDB" id="A0A5J5IF74"/>
<gene>
    <name evidence="9" type="ORF">FW778_16200</name>
</gene>
<dbReference type="PANTHER" id="PTHR11985:SF35">
    <property type="entry name" value="ANAEROBIC GLYCEROL-3-PHOSPHATE DEHYDROGENASE SUBUNIT A"/>
    <property type="match status" value="1"/>
</dbReference>
<evidence type="ECO:0000256" key="1">
    <source>
        <dbReference type="ARBA" id="ARBA00001974"/>
    </source>
</evidence>
<dbReference type="PANTHER" id="PTHR11985">
    <property type="entry name" value="GLYCEROL-3-PHOSPHATE DEHYDROGENASE"/>
    <property type="match status" value="1"/>
</dbReference>
<accession>A0A5J5IF74</accession>
<dbReference type="Gene3D" id="3.30.9.10">
    <property type="entry name" value="D-Amino Acid Oxidase, subunit A, domain 2"/>
    <property type="match status" value="1"/>
</dbReference>
<evidence type="ECO:0000259" key="8">
    <source>
        <dbReference type="Pfam" id="PF16901"/>
    </source>
</evidence>
<comment type="caution">
    <text evidence="9">The sequence shown here is derived from an EMBL/GenBank/DDBJ whole genome shotgun (WGS) entry which is preliminary data.</text>
</comment>
<dbReference type="InterPro" id="IPR038299">
    <property type="entry name" value="DAO_C_sf"/>
</dbReference>
<dbReference type="RefSeq" id="WP_150415870.1">
    <property type="nucleotide sequence ID" value="NZ_VYQF01000005.1"/>
</dbReference>
<dbReference type="Pfam" id="PF01266">
    <property type="entry name" value="DAO"/>
    <property type="match status" value="1"/>
</dbReference>
<evidence type="ECO:0000313" key="9">
    <source>
        <dbReference type="EMBL" id="KAA9037635.1"/>
    </source>
</evidence>
<dbReference type="SUPFAM" id="SSF51905">
    <property type="entry name" value="FAD/NAD(P)-binding domain"/>
    <property type="match status" value="1"/>
</dbReference>
<dbReference type="Gene3D" id="1.10.8.870">
    <property type="entry name" value="Alpha-glycerophosphate oxidase, cap domain"/>
    <property type="match status" value="1"/>
</dbReference>
<keyword evidence="4" id="KW-0319">Glycerol metabolism</keyword>
<keyword evidence="3" id="KW-0285">Flavoprotein</keyword>
<dbReference type="InterPro" id="IPR006076">
    <property type="entry name" value="FAD-dep_OxRdtase"/>
</dbReference>
<feature type="domain" description="FAD dependent oxidoreductase" evidence="7">
    <location>
        <begin position="17"/>
        <end position="351"/>
    </location>
</feature>
<organism evidence="9 10">
    <name type="scientific">Ginsengibacter hankyongi</name>
    <dbReference type="NCBI Taxonomy" id="2607284"/>
    <lineage>
        <taxon>Bacteria</taxon>
        <taxon>Pseudomonadati</taxon>
        <taxon>Bacteroidota</taxon>
        <taxon>Chitinophagia</taxon>
        <taxon>Chitinophagales</taxon>
        <taxon>Chitinophagaceae</taxon>
        <taxon>Ginsengibacter</taxon>
    </lineage>
</organism>
<dbReference type="Pfam" id="PF16901">
    <property type="entry name" value="DAO_C"/>
    <property type="match status" value="1"/>
</dbReference>
<dbReference type="GO" id="GO:0046168">
    <property type="term" value="P:glycerol-3-phosphate catabolic process"/>
    <property type="evidence" value="ECO:0007669"/>
    <property type="project" value="TreeGrafter"/>
</dbReference>
<dbReference type="InterPro" id="IPR031656">
    <property type="entry name" value="DAO_C"/>
</dbReference>
<reference evidence="9 10" key="1">
    <citation type="submission" date="2019-09" db="EMBL/GenBank/DDBJ databases">
        <title>Draft genome sequence of Ginsengibacter sp. BR5-29.</title>
        <authorList>
            <person name="Im W.-T."/>
        </authorList>
    </citation>
    <scope>NUCLEOTIDE SEQUENCE [LARGE SCALE GENOMIC DNA]</scope>
    <source>
        <strain evidence="9 10">BR5-29</strain>
    </source>
</reference>
<dbReference type="GO" id="GO:0004368">
    <property type="term" value="F:glycerol-3-phosphate dehydrogenase (quinone) activity"/>
    <property type="evidence" value="ECO:0007669"/>
    <property type="project" value="InterPro"/>
</dbReference>
<dbReference type="InterPro" id="IPR036188">
    <property type="entry name" value="FAD/NAD-bd_sf"/>
</dbReference>
<protein>
    <submittedName>
        <fullName evidence="9">Glycerol-3-phosphate dehydrogenase/oxidase</fullName>
    </submittedName>
</protein>
<evidence type="ECO:0000256" key="6">
    <source>
        <dbReference type="ARBA" id="ARBA00023002"/>
    </source>
</evidence>
<name>A0A5J5IF74_9BACT</name>
<evidence type="ECO:0000256" key="4">
    <source>
        <dbReference type="ARBA" id="ARBA00022798"/>
    </source>
</evidence>
<keyword evidence="5" id="KW-0274">FAD</keyword>
<dbReference type="InterPro" id="IPR000447">
    <property type="entry name" value="G3P_DH_FAD-dep"/>
</dbReference>
<dbReference type="EMBL" id="VYQF01000005">
    <property type="protein sequence ID" value="KAA9037635.1"/>
    <property type="molecule type" value="Genomic_DNA"/>
</dbReference>
<keyword evidence="10" id="KW-1185">Reference proteome</keyword>
<feature type="domain" description="Alpha-glycerophosphate oxidase C-terminal" evidence="8">
    <location>
        <begin position="415"/>
        <end position="497"/>
    </location>
</feature>
<dbReference type="Gene3D" id="3.50.50.60">
    <property type="entry name" value="FAD/NAD(P)-binding domain"/>
    <property type="match status" value="1"/>
</dbReference>
<sequence>MNREAVVEKIKTTAIWDVVVIGGGASGLGIAAEAASRGYATLLVEQSDFAKSTSSKSTKLVHGGVRYLAQGNISLVREASVERGLLGKNAPHLVKNQIFIIPVYTWWSRLKYTVGLKLYDWISGRLSLGSSLFISRNEVLQKLPGIISENLFGGILYHDGQFDDARLAINLAQTIFDNGGYATNYMKVVDLIKEEGKACGIKVLNTESNEQYSIISKVVINATGVFVDYILQMDKPGTKKNIAVSQGIHLVLDKKFFPGEDALMIPETSDGRVLFIVPWHNKLLMGTTDTPVNNISLEPIALETEIQFILETASVYLTERPKRKDVLSVFAGLRPLAAPDEGGSDTKEISRSHKILVSASGLFSILGGKWTTYRKMGEDMIDRVEKELRWNHIPSVTASLHIHGYATEPNQMNPLYYYGSDEAFIKKLIEEKGNRWISEKLQIYEAQVIWAIREEMARTAEDILSRRTRALFLDAKESITVAPLVATVMAQEMNKDEDWINEQIEIFNSVASNYVLEN</sequence>
<evidence type="ECO:0000256" key="3">
    <source>
        <dbReference type="ARBA" id="ARBA00022630"/>
    </source>
</evidence>
<dbReference type="Proteomes" id="UP000326903">
    <property type="component" value="Unassembled WGS sequence"/>
</dbReference>
<evidence type="ECO:0000256" key="5">
    <source>
        <dbReference type="ARBA" id="ARBA00022827"/>
    </source>
</evidence>
<keyword evidence="6" id="KW-0560">Oxidoreductase</keyword>
<evidence type="ECO:0000256" key="2">
    <source>
        <dbReference type="ARBA" id="ARBA00007330"/>
    </source>
</evidence>
<dbReference type="GO" id="GO:0006071">
    <property type="term" value="P:glycerol metabolic process"/>
    <property type="evidence" value="ECO:0007669"/>
    <property type="project" value="UniProtKB-KW"/>
</dbReference>
<comment type="cofactor">
    <cofactor evidence="1">
        <name>FAD</name>
        <dbReference type="ChEBI" id="CHEBI:57692"/>
    </cofactor>
</comment>
<evidence type="ECO:0000259" key="7">
    <source>
        <dbReference type="Pfam" id="PF01266"/>
    </source>
</evidence>